<dbReference type="RefSeq" id="WP_143096446.1">
    <property type="nucleotide sequence ID" value="NZ_FONH01000002.1"/>
</dbReference>
<dbReference type="EMBL" id="FONH01000002">
    <property type="protein sequence ID" value="SFE36167.1"/>
    <property type="molecule type" value="Genomic_DNA"/>
</dbReference>
<dbReference type="AlphaFoldDB" id="A0A1I1ZXB8"/>
<sequence length="216" mass="22607">MSTAREIILYGVLRQRFGRSFHFYLDTNTVGEAISALKSQLDGFAEFMASARGNGLGFTVFLGTKNLKEDELLKPCDGPIRIAPVIIGSKKSGLFNVVLGAALIAISFIPGVGQVTAAYLLSTGIGMAAGGLVQMLSPQPKGLKQADSPQNQPSYVFNGSVNTQAQGNPVPLLYGRMIVGSAVISAGIRAEDYAPASGGVGTGTPLGSFKKNFYDI</sequence>
<proteinExistence type="predicted"/>
<protein>
    <submittedName>
        <fullName evidence="2">Phage-related protein, tail component</fullName>
    </submittedName>
</protein>
<keyword evidence="3" id="KW-1185">Reference proteome</keyword>
<reference evidence="3" key="1">
    <citation type="submission" date="2016-10" db="EMBL/GenBank/DDBJ databases">
        <authorList>
            <person name="Varghese N."/>
            <person name="Submissions S."/>
        </authorList>
    </citation>
    <scope>NUCLEOTIDE SEQUENCE [LARGE SCALE GENOMIC DNA]</scope>
    <source>
        <strain evidence="3">UNC178MFTsu3.1</strain>
    </source>
</reference>
<accession>A0A1I1ZXB8</accession>
<name>A0A1I1ZXB8_9GAMM</name>
<dbReference type="STRING" id="500610.SAMN02799615_00842"/>
<gene>
    <name evidence="2" type="ORF">SAMN02799615_00842</name>
</gene>
<keyword evidence="1" id="KW-0472">Membrane</keyword>
<keyword evidence="1" id="KW-0812">Transmembrane</keyword>
<evidence type="ECO:0000313" key="2">
    <source>
        <dbReference type="EMBL" id="SFE36167.1"/>
    </source>
</evidence>
<evidence type="ECO:0000256" key="1">
    <source>
        <dbReference type="SAM" id="Phobius"/>
    </source>
</evidence>
<dbReference type="Proteomes" id="UP000199477">
    <property type="component" value="Unassembled WGS sequence"/>
</dbReference>
<keyword evidence="1" id="KW-1133">Transmembrane helix</keyword>
<evidence type="ECO:0000313" key="3">
    <source>
        <dbReference type="Proteomes" id="UP000199477"/>
    </source>
</evidence>
<feature type="transmembrane region" description="Helical" evidence="1">
    <location>
        <begin position="93"/>
        <end position="111"/>
    </location>
</feature>
<organism evidence="2 3">
    <name type="scientific">Dyella marensis</name>
    <dbReference type="NCBI Taxonomy" id="500610"/>
    <lineage>
        <taxon>Bacteria</taxon>
        <taxon>Pseudomonadati</taxon>
        <taxon>Pseudomonadota</taxon>
        <taxon>Gammaproteobacteria</taxon>
        <taxon>Lysobacterales</taxon>
        <taxon>Rhodanobacteraceae</taxon>
        <taxon>Dyella</taxon>
    </lineage>
</organism>